<sequence>MLRQRLLVALIAIPLLAALIHQGGWIWAATVALALGLAAWEYTGLIRRIGFSPSLGWVGLMILGFLIDGMFSAASPRLAELTLTLAPPFALVWFWWIRRTEHPLIDWAFTAAGGLYLGWLGRSFVWLRNLPEPYGRGWVVFVLFVTWGADTAAYFVGQRWGRHRLAPRLSPGKTWEGFLGGCIAGLLVGALLGLLIGIGAGPGALLGLLAGSLGTLGDLSISVLKRRAGVKDSGNLFPGHGGVLDRLDSLLWNAMIAYLYAHWIQGF</sequence>
<keyword evidence="14" id="KW-0443">Lipid metabolism</keyword>
<evidence type="ECO:0000256" key="13">
    <source>
        <dbReference type="ARBA" id="ARBA00022989"/>
    </source>
</evidence>
<dbReference type="RefSeq" id="WP_088570702.1">
    <property type="nucleotide sequence ID" value="NZ_FYEK01000020.1"/>
</dbReference>
<dbReference type="GO" id="GO:0004605">
    <property type="term" value="F:phosphatidate cytidylyltransferase activity"/>
    <property type="evidence" value="ECO:0007669"/>
    <property type="project" value="UniProtKB-EC"/>
</dbReference>
<name>A0A212QR15_9CHLR</name>
<evidence type="ECO:0000256" key="6">
    <source>
        <dbReference type="ARBA" id="ARBA00012487"/>
    </source>
</evidence>
<dbReference type="EC" id="2.7.7.41" evidence="6 18"/>
<dbReference type="AlphaFoldDB" id="A0A212QR15"/>
<feature type="transmembrane region" description="Helical" evidence="19">
    <location>
        <begin position="81"/>
        <end position="97"/>
    </location>
</feature>
<reference evidence="21" key="1">
    <citation type="submission" date="2017-06" db="EMBL/GenBank/DDBJ databases">
        <authorList>
            <person name="Varghese N."/>
            <person name="Submissions S."/>
        </authorList>
    </citation>
    <scope>NUCLEOTIDE SEQUENCE [LARGE SCALE GENOMIC DNA]</scope>
    <source>
        <strain evidence="21">JAD2</strain>
    </source>
</reference>
<comment type="pathway">
    <text evidence="3 18">Phospholipid metabolism; CDP-diacylglycerol biosynthesis; CDP-diacylglycerol from sn-glycerol 3-phosphate: step 3/3.</text>
</comment>
<evidence type="ECO:0000256" key="8">
    <source>
        <dbReference type="ARBA" id="ARBA00022475"/>
    </source>
</evidence>
<keyword evidence="11 18" id="KW-0812">Transmembrane</keyword>
<evidence type="ECO:0000256" key="18">
    <source>
        <dbReference type="RuleBase" id="RU003938"/>
    </source>
</evidence>
<comment type="catalytic activity">
    <reaction evidence="1 18">
        <text>a 1,2-diacyl-sn-glycero-3-phosphate + CTP + H(+) = a CDP-1,2-diacyl-sn-glycerol + diphosphate</text>
        <dbReference type="Rhea" id="RHEA:16229"/>
        <dbReference type="ChEBI" id="CHEBI:15378"/>
        <dbReference type="ChEBI" id="CHEBI:33019"/>
        <dbReference type="ChEBI" id="CHEBI:37563"/>
        <dbReference type="ChEBI" id="CHEBI:58332"/>
        <dbReference type="ChEBI" id="CHEBI:58608"/>
        <dbReference type="EC" id="2.7.7.41"/>
    </reaction>
</comment>
<evidence type="ECO:0000256" key="1">
    <source>
        <dbReference type="ARBA" id="ARBA00001698"/>
    </source>
</evidence>
<dbReference type="PANTHER" id="PTHR46382">
    <property type="entry name" value="PHOSPHATIDATE CYTIDYLYLTRANSFERASE"/>
    <property type="match status" value="1"/>
</dbReference>
<evidence type="ECO:0000313" key="20">
    <source>
        <dbReference type="EMBL" id="SNB61940.1"/>
    </source>
</evidence>
<comment type="subcellular location">
    <subcellularLocation>
        <location evidence="2">Cell membrane</location>
        <topology evidence="2">Multi-pass membrane protein</topology>
    </subcellularLocation>
</comment>
<dbReference type="InterPro" id="IPR000374">
    <property type="entry name" value="PC_trans"/>
</dbReference>
<evidence type="ECO:0000256" key="14">
    <source>
        <dbReference type="ARBA" id="ARBA00023098"/>
    </source>
</evidence>
<feature type="transmembrane region" description="Helical" evidence="19">
    <location>
        <begin position="137"/>
        <end position="157"/>
    </location>
</feature>
<evidence type="ECO:0000256" key="19">
    <source>
        <dbReference type="SAM" id="Phobius"/>
    </source>
</evidence>
<evidence type="ECO:0000256" key="3">
    <source>
        <dbReference type="ARBA" id="ARBA00005119"/>
    </source>
</evidence>
<gene>
    <name evidence="20" type="ORF">SAMN02746019_00027850</name>
</gene>
<keyword evidence="8" id="KW-1003">Cell membrane</keyword>
<keyword evidence="9" id="KW-0444">Lipid biosynthesis</keyword>
<evidence type="ECO:0000313" key="21">
    <source>
        <dbReference type="Proteomes" id="UP000197025"/>
    </source>
</evidence>
<evidence type="ECO:0000256" key="10">
    <source>
        <dbReference type="ARBA" id="ARBA00022679"/>
    </source>
</evidence>
<evidence type="ECO:0000256" key="12">
    <source>
        <dbReference type="ARBA" id="ARBA00022695"/>
    </source>
</evidence>
<dbReference type="PANTHER" id="PTHR46382:SF1">
    <property type="entry name" value="PHOSPHATIDATE CYTIDYLYLTRANSFERASE"/>
    <property type="match status" value="1"/>
</dbReference>
<dbReference type="EMBL" id="FYEK01000020">
    <property type="protein sequence ID" value="SNB61940.1"/>
    <property type="molecule type" value="Genomic_DNA"/>
</dbReference>
<dbReference type="GO" id="GO:0005886">
    <property type="term" value="C:plasma membrane"/>
    <property type="evidence" value="ECO:0007669"/>
    <property type="project" value="UniProtKB-SubCell"/>
</dbReference>
<dbReference type="Pfam" id="PF01148">
    <property type="entry name" value="CTP_transf_1"/>
    <property type="match status" value="1"/>
</dbReference>
<accession>A0A212QR15</accession>
<evidence type="ECO:0000256" key="16">
    <source>
        <dbReference type="ARBA" id="ARBA00023209"/>
    </source>
</evidence>
<keyword evidence="17" id="KW-1208">Phospholipid metabolism</keyword>
<evidence type="ECO:0000256" key="4">
    <source>
        <dbReference type="ARBA" id="ARBA00005189"/>
    </source>
</evidence>
<feature type="transmembrane region" description="Helical" evidence="19">
    <location>
        <begin position="204"/>
        <end position="224"/>
    </location>
</feature>
<dbReference type="InParanoid" id="A0A212QR15"/>
<keyword evidence="15 19" id="KW-0472">Membrane</keyword>
<dbReference type="FunCoup" id="A0A212QR15">
    <property type="interactions" value="412"/>
</dbReference>
<organism evidence="20 21">
    <name type="scientific">Thermoflexus hugenholtzii JAD2</name>
    <dbReference type="NCBI Taxonomy" id="877466"/>
    <lineage>
        <taxon>Bacteria</taxon>
        <taxon>Bacillati</taxon>
        <taxon>Chloroflexota</taxon>
        <taxon>Thermoflexia</taxon>
        <taxon>Thermoflexales</taxon>
        <taxon>Thermoflexaceae</taxon>
        <taxon>Thermoflexus</taxon>
    </lineage>
</organism>
<keyword evidence="10 18" id="KW-0808">Transferase</keyword>
<dbReference type="UniPathway" id="UPA00557">
    <property type="reaction ID" value="UER00614"/>
</dbReference>
<evidence type="ECO:0000256" key="9">
    <source>
        <dbReference type="ARBA" id="ARBA00022516"/>
    </source>
</evidence>
<evidence type="ECO:0000256" key="2">
    <source>
        <dbReference type="ARBA" id="ARBA00004651"/>
    </source>
</evidence>
<proteinExistence type="inferred from homology"/>
<comment type="similarity">
    <text evidence="5 18">Belongs to the CDS family.</text>
</comment>
<dbReference type="GO" id="GO:0016024">
    <property type="term" value="P:CDP-diacylglycerol biosynthetic process"/>
    <property type="evidence" value="ECO:0007669"/>
    <property type="project" value="UniProtKB-UniPathway"/>
</dbReference>
<evidence type="ECO:0000256" key="7">
    <source>
        <dbReference type="ARBA" id="ARBA00019373"/>
    </source>
</evidence>
<keyword evidence="13 19" id="KW-1133">Transmembrane helix</keyword>
<keyword evidence="12 18" id="KW-0548">Nucleotidyltransferase</keyword>
<feature type="transmembrane region" description="Helical" evidence="19">
    <location>
        <begin position="178"/>
        <end position="198"/>
    </location>
</feature>
<feature type="transmembrane region" description="Helical" evidence="19">
    <location>
        <begin position="55"/>
        <end position="75"/>
    </location>
</feature>
<evidence type="ECO:0000256" key="11">
    <source>
        <dbReference type="ARBA" id="ARBA00022692"/>
    </source>
</evidence>
<keyword evidence="16" id="KW-0594">Phospholipid biosynthesis</keyword>
<evidence type="ECO:0000256" key="17">
    <source>
        <dbReference type="ARBA" id="ARBA00023264"/>
    </source>
</evidence>
<comment type="pathway">
    <text evidence="4">Lipid metabolism.</text>
</comment>
<evidence type="ECO:0000256" key="5">
    <source>
        <dbReference type="ARBA" id="ARBA00010185"/>
    </source>
</evidence>
<protein>
    <recommendedName>
        <fullName evidence="7 18">Phosphatidate cytidylyltransferase</fullName>
        <ecNumber evidence="6 18">2.7.7.41</ecNumber>
    </recommendedName>
</protein>
<evidence type="ECO:0000256" key="15">
    <source>
        <dbReference type="ARBA" id="ARBA00023136"/>
    </source>
</evidence>
<keyword evidence="21" id="KW-1185">Reference proteome</keyword>
<dbReference type="Proteomes" id="UP000197025">
    <property type="component" value="Unassembled WGS sequence"/>
</dbReference>
<dbReference type="PROSITE" id="PS01315">
    <property type="entry name" value="CDS"/>
    <property type="match status" value="1"/>
</dbReference>
<dbReference type="OrthoDB" id="9799199at2"/>